<evidence type="ECO:0000313" key="1">
    <source>
        <dbReference type="EMBL" id="KKN33777.1"/>
    </source>
</evidence>
<sequence length="295" mass="32358">MAEMTVVNGAVFIPEIWSKVALIARDFNLHMAPRVLRKDSDVKAMGDIVHIPEVQLFQARRVGSRGGINPQAPTEKEATLTVDQWFESSVEITDRLKTQSMHDLFRIYSERIGKSLGVQVEQALLELAQIAANFTTCSIAGADVTDARIVEGIRTIDADGAPLEKRHGIFTTGQKAKLLLIDKFVRADAIPFVKGDSPIVKGVFGDIYGHEILISRLIALDVNDRDSDASVNQFLNILWQEEAMILALQKNVEMETLARVKLSTPLVGQSLYGVTVARETRNAHASVIPTANASG</sequence>
<proteinExistence type="predicted"/>
<dbReference type="EMBL" id="LAZR01002152">
    <property type="protein sequence ID" value="KKN33777.1"/>
    <property type="molecule type" value="Genomic_DNA"/>
</dbReference>
<name>A0A0F9Q9S8_9ZZZZ</name>
<gene>
    <name evidence="1" type="ORF">LCGC14_0800360</name>
</gene>
<protein>
    <submittedName>
        <fullName evidence="1">Uncharacterized protein</fullName>
    </submittedName>
</protein>
<comment type="caution">
    <text evidence="1">The sequence shown here is derived from an EMBL/GenBank/DDBJ whole genome shotgun (WGS) entry which is preliminary data.</text>
</comment>
<reference evidence="1" key="1">
    <citation type="journal article" date="2015" name="Nature">
        <title>Complex archaea that bridge the gap between prokaryotes and eukaryotes.</title>
        <authorList>
            <person name="Spang A."/>
            <person name="Saw J.H."/>
            <person name="Jorgensen S.L."/>
            <person name="Zaremba-Niedzwiedzka K."/>
            <person name="Martijn J."/>
            <person name="Lind A.E."/>
            <person name="van Eijk R."/>
            <person name="Schleper C."/>
            <person name="Guy L."/>
            <person name="Ettema T.J."/>
        </authorList>
    </citation>
    <scope>NUCLEOTIDE SEQUENCE</scope>
</reference>
<dbReference type="AlphaFoldDB" id="A0A0F9Q9S8"/>
<accession>A0A0F9Q9S8</accession>
<organism evidence="1">
    <name type="scientific">marine sediment metagenome</name>
    <dbReference type="NCBI Taxonomy" id="412755"/>
    <lineage>
        <taxon>unclassified sequences</taxon>
        <taxon>metagenomes</taxon>
        <taxon>ecological metagenomes</taxon>
    </lineage>
</organism>